<keyword evidence="4" id="KW-0804">Transcription</keyword>
<dbReference type="PROSITE" id="PS00622">
    <property type="entry name" value="HTH_LUXR_1"/>
    <property type="match status" value="1"/>
</dbReference>
<dbReference type="GO" id="GO:0003677">
    <property type="term" value="F:DNA binding"/>
    <property type="evidence" value="ECO:0007669"/>
    <property type="project" value="UniProtKB-KW"/>
</dbReference>
<accession>A0A2T8F6P8</accession>
<reference evidence="8 9" key="1">
    <citation type="submission" date="2018-04" db="EMBL/GenBank/DDBJ databases">
        <title>Genome of Nocardioides gansuensis WSJ-1.</title>
        <authorList>
            <person name="Wu S."/>
            <person name="Wang G."/>
        </authorList>
    </citation>
    <scope>NUCLEOTIDE SEQUENCE [LARGE SCALE GENOMIC DNA]</scope>
    <source>
        <strain evidence="8 9">WSJ-1</strain>
    </source>
</reference>
<feature type="domain" description="Response regulatory" evidence="7">
    <location>
        <begin position="7"/>
        <end position="123"/>
    </location>
</feature>
<dbReference type="SMART" id="SM00421">
    <property type="entry name" value="HTH_LUXR"/>
    <property type="match status" value="1"/>
</dbReference>
<dbReference type="Pfam" id="PF00196">
    <property type="entry name" value="GerE"/>
    <property type="match status" value="1"/>
</dbReference>
<dbReference type="GO" id="GO:0006355">
    <property type="term" value="P:regulation of DNA-templated transcription"/>
    <property type="evidence" value="ECO:0007669"/>
    <property type="project" value="InterPro"/>
</dbReference>
<dbReference type="OrthoDB" id="9808843at2"/>
<evidence type="ECO:0000256" key="3">
    <source>
        <dbReference type="ARBA" id="ARBA00023125"/>
    </source>
</evidence>
<dbReference type="CDD" id="cd06170">
    <property type="entry name" value="LuxR_C_like"/>
    <property type="match status" value="1"/>
</dbReference>
<dbReference type="InterPro" id="IPR000792">
    <property type="entry name" value="Tscrpt_reg_LuxR_C"/>
</dbReference>
<keyword evidence="1 5" id="KW-0597">Phosphoprotein</keyword>
<dbReference type="InterPro" id="IPR016032">
    <property type="entry name" value="Sig_transdc_resp-reg_C-effctor"/>
</dbReference>
<protein>
    <submittedName>
        <fullName evidence="8">DNA-binding response regulator</fullName>
    </submittedName>
</protein>
<feature type="modified residue" description="4-aspartylphosphate" evidence="5">
    <location>
        <position position="58"/>
    </location>
</feature>
<name>A0A2T8F6P8_9ACTN</name>
<organism evidence="8 9">
    <name type="scientific">Nocardioides gansuensis</name>
    <dbReference type="NCBI Taxonomy" id="2138300"/>
    <lineage>
        <taxon>Bacteria</taxon>
        <taxon>Bacillati</taxon>
        <taxon>Actinomycetota</taxon>
        <taxon>Actinomycetes</taxon>
        <taxon>Propionibacteriales</taxon>
        <taxon>Nocardioidaceae</taxon>
        <taxon>Nocardioides</taxon>
    </lineage>
</organism>
<keyword evidence="9" id="KW-1185">Reference proteome</keyword>
<keyword evidence="2" id="KW-0805">Transcription regulation</keyword>
<dbReference type="PANTHER" id="PTHR43214">
    <property type="entry name" value="TWO-COMPONENT RESPONSE REGULATOR"/>
    <property type="match status" value="1"/>
</dbReference>
<evidence type="ECO:0000313" key="9">
    <source>
        <dbReference type="Proteomes" id="UP000246018"/>
    </source>
</evidence>
<comment type="caution">
    <text evidence="8">The sequence shown here is derived from an EMBL/GenBank/DDBJ whole genome shotgun (WGS) entry which is preliminary data.</text>
</comment>
<dbReference type="CDD" id="cd17535">
    <property type="entry name" value="REC_NarL-like"/>
    <property type="match status" value="1"/>
</dbReference>
<sequence length="216" mass="23091">MTMEPLRVLVVDDHEEFRQGIEALLSASPAIEVVGHAADGAAAVTLALDLQPDVVLMDLHMPRLNGVEATARIVSSSPHIGVLVLTMMEDEDSVFAAVRAGARGYLLKGARRSEVVRAIGAVGAGEVIFGPGIAERVMTYFRSVRSRPAADVFPELTDRERVILGLIAEGKENAEIARQLSLSVKTVRNHASNIFAKLQVAHRAQAIVLAREAGLG</sequence>
<dbReference type="SUPFAM" id="SSF46894">
    <property type="entry name" value="C-terminal effector domain of the bipartite response regulators"/>
    <property type="match status" value="1"/>
</dbReference>
<evidence type="ECO:0000313" key="8">
    <source>
        <dbReference type="EMBL" id="PVG81391.1"/>
    </source>
</evidence>
<feature type="domain" description="HTH luxR-type" evidence="6">
    <location>
        <begin position="149"/>
        <end position="214"/>
    </location>
</feature>
<dbReference type="PRINTS" id="PR00038">
    <property type="entry name" value="HTHLUXR"/>
</dbReference>
<evidence type="ECO:0000256" key="2">
    <source>
        <dbReference type="ARBA" id="ARBA00023015"/>
    </source>
</evidence>
<dbReference type="GO" id="GO:0000160">
    <property type="term" value="P:phosphorelay signal transduction system"/>
    <property type="evidence" value="ECO:0007669"/>
    <property type="project" value="InterPro"/>
</dbReference>
<evidence type="ECO:0000259" key="6">
    <source>
        <dbReference type="PROSITE" id="PS50043"/>
    </source>
</evidence>
<evidence type="ECO:0000256" key="5">
    <source>
        <dbReference type="PROSITE-ProRule" id="PRU00169"/>
    </source>
</evidence>
<dbReference type="EMBL" id="QDGZ01000008">
    <property type="protein sequence ID" value="PVG81391.1"/>
    <property type="molecule type" value="Genomic_DNA"/>
</dbReference>
<dbReference type="InterPro" id="IPR001789">
    <property type="entry name" value="Sig_transdc_resp-reg_receiver"/>
</dbReference>
<dbReference type="InterPro" id="IPR058245">
    <property type="entry name" value="NreC/VraR/RcsB-like_REC"/>
</dbReference>
<dbReference type="InterPro" id="IPR011006">
    <property type="entry name" value="CheY-like_superfamily"/>
</dbReference>
<dbReference type="Proteomes" id="UP000246018">
    <property type="component" value="Unassembled WGS sequence"/>
</dbReference>
<dbReference type="PROSITE" id="PS50110">
    <property type="entry name" value="RESPONSE_REGULATORY"/>
    <property type="match status" value="1"/>
</dbReference>
<evidence type="ECO:0000256" key="1">
    <source>
        <dbReference type="ARBA" id="ARBA00022553"/>
    </source>
</evidence>
<evidence type="ECO:0000259" key="7">
    <source>
        <dbReference type="PROSITE" id="PS50110"/>
    </source>
</evidence>
<dbReference type="AlphaFoldDB" id="A0A2T8F6P8"/>
<proteinExistence type="predicted"/>
<dbReference type="PANTHER" id="PTHR43214:SF24">
    <property type="entry name" value="TRANSCRIPTIONAL REGULATORY PROTEIN NARL-RELATED"/>
    <property type="match status" value="1"/>
</dbReference>
<keyword evidence="3 8" id="KW-0238">DNA-binding</keyword>
<dbReference type="Gene3D" id="3.40.50.2300">
    <property type="match status" value="1"/>
</dbReference>
<dbReference type="SUPFAM" id="SSF52172">
    <property type="entry name" value="CheY-like"/>
    <property type="match status" value="1"/>
</dbReference>
<dbReference type="PROSITE" id="PS50043">
    <property type="entry name" value="HTH_LUXR_2"/>
    <property type="match status" value="1"/>
</dbReference>
<dbReference type="SMART" id="SM00448">
    <property type="entry name" value="REC"/>
    <property type="match status" value="1"/>
</dbReference>
<gene>
    <name evidence="8" type="ORF">DDE18_18050</name>
</gene>
<evidence type="ECO:0000256" key="4">
    <source>
        <dbReference type="ARBA" id="ARBA00023163"/>
    </source>
</evidence>
<dbReference type="Pfam" id="PF00072">
    <property type="entry name" value="Response_reg"/>
    <property type="match status" value="1"/>
</dbReference>
<dbReference type="InterPro" id="IPR039420">
    <property type="entry name" value="WalR-like"/>
</dbReference>